<evidence type="ECO:0000256" key="2">
    <source>
        <dbReference type="ARBA" id="ARBA00022729"/>
    </source>
</evidence>
<feature type="signal peptide" evidence="3">
    <location>
        <begin position="1"/>
        <end position="21"/>
    </location>
</feature>
<dbReference type="STRING" id="445932.Emin_0774"/>
<dbReference type="InterPro" id="IPR012640">
    <property type="entry name" value="Membr_lipoprot_lipid_attach_CS"/>
</dbReference>
<dbReference type="AlphaFoldDB" id="B2KCT3"/>
<sequence length="128" mass="13693">MKKIISFLLCAALLTGCSAFGGSKQKLTVMTNVSEAEIYINGEKKGTGTTTVKVKRNQDVQIMAKKEGYKTDYRHIGTTLSTLGVLDLIGGCLILIPFIGLAFPGAHELNQSNIALDLEKEGISEATS</sequence>
<protein>
    <recommendedName>
        <fullName evidence="1">Type IV secretion system putative lipoprotein virB7</fullName>
    </recommendedName>
</protein>
<evidence type="ECO:0000256" key="3">
    <source>
        <dbReference type="SAM" id="SignalP"/>
    </source>
</evidence>
<evidence type="ECO:0000259" key="4">
    <source>
        <dbReference type="Pfam" id="PF08308"/>
    </source>
</evidence>
<dbReference type="KEGG" id="emi:Emin_0774"/>
<dbReference type="OrthoDB" id="9808537at2"/>
<dbReference type="InterPro" id="IPR013229">
    <property type="entry name" value="PEGA"/>
</dbReference>
<reference evidence="5 6" key="1">
    <citation type="journal article" date="2009" name="Appl. Environ. Microbiol.">
        <title>Genomic analysis of 'Elusimicrobium minutum,' the first cultivated representative of the phylum 'Elusimicrobia' (formerly termite group 1).</title>
        <authorList>
            <person name="Herlemann D.P.R."/>
            <person name="Geissinger O."/>
            <person name="Ikeda-Ohtsubo W."/>
            <person name="Kunin V."/>
            <person name="Sun H."/>
            <person name="Lapidus A."/>
            <person name="Hugenholtz P."/>
            <person name="Brune A."/>
        </authorList>
    </citation>
    <scope>NUCLEOTIDE SEQUENCE [LARGE SCALE GENOMIC DNA]</scope>
    <source>
        <strain evidence="5 6">Pei191</strain>
    </source>
</reference>
<name>B2KCT3_ELUMP</name>
<feature type="domain" description="PEGA" evidence="4">
    <location>
        <begin position="26"/>
        <end position="76"/>
    </location>
</feature>
<dbReference type="RefSeq" id="WP_012414944.1">
    <property type="nucleotide sequence ID" value="NC_010644.1"/>
</dbReference>
<feature type="chain" id="PRO_5002777745" description="Type IV secretion system putative lipoprotein virB7" evidence="3">
    <location>
        <begin position="22"/>
        <end position="128"/>
    </location>
</feature>
<dbReference type="Proteomes" id="UP000001029">
    <property type="component" value="Chromosome"/>
</dbReference>
<organism evidence="5 6">
    <name type="scientific">Elusimicrobium minutum (strain Pei191)</name>
    <dbReference type="NCBI Taxonomy" id="445932"/>
    <lineage>
        <taxon>Bacteria</taxon>
        <taxon>Pseudomonadati</taxon>
        <taxon>Elusimicrobiota</taxon>
        <taxon>Elusimicrobia</taxon>
        <taxon>Elusimicrobiales</taxon>
        <taxon>Elusimicrobiaceae</taxon>
        <taxon>Elusimicrobium</taxon>
    </lineage>
</organism>
<keyword evidence="6" id="KW-1185">Reference proteome</keyword>
<dbReference type="Pfam" id="PF08308">
    <property type="entry name" value="PEGA"/>
    <property type="match status" value="1"/>
</dbReference>
<proteinExistence type="predicted"/>
<dbReference type="Pfam" id="PF08139">
    <property type="entry name" value="LPAM_1"/>
    <property type="match status" value="1"/>
</dbReference>
<gene>
    <name evidence="5" type="ordered locus">Emin_0774</name>
</gene>
<evidence type="ECO:0000313" key="5">
    <source>
        <dbReference type="EMBL" id="ACC98329.1"/>
    </source>
</evidence>
<accession>B2KCT3</accession>
<keyword evidence="2 3" id="KW-0732">Signal</keyword>
<evidence type="ECO:0000313" key="6">
    <source>
        <dbReference type="Proteomes" id="UP000001029"/>
    </source>
</evidence>
<dbReference type="PROSITE" id="PS51257">
    <property type="entry name" value="PROKAR_LIPOPROTEIN"/>
    <property type="match status" value="1"/>
</dbReference>
<evidence type="ECO:0000256" key="1">
    <source>
        <dbReference type="ARBA" id="ARBA00017922"/>
    </source>
</evidence>
<keyword evidence="5" id="KW-0449">Lipoprotein</keyword>
<dbReference type="HOGENOM" id="CLU_1956132_0_0_0"/>
<dbReference type="EMBL" id="CP001055">
    <property type="protein sequence ID" value="ACC98329.1"/>
    <property type="molecule type" value="Genomic_DNA"/>
</dbReference>